<name>A0ABP9G148_9SPHI</name>
<evidence type="ECO:0000313" key="6">
    <source>
        <dbReference type="Proteomes" id="UP001501436"/>
    </source>
</evidence>
<keyword evidence="4" id="KW-0067">ATP-binding</keyword>
<accession>A0ABP9G148</accession>
<keyword evidence="6" id="KW-1185">Reference proteome</keyword>
<dbReference type="InterPro" id="IPR050107">
    <property type="entry name" value="ABC_carbohydrate_import_ATPase"/>
</dbReference>
<dbReference type="EMBL" id="BAABJI010000002">
    <property type="protein sequence ID" value="GAA4925572.1"/>
    <property type="molecule type" value="Genomic_DNA"/>
</dbReference>
<protein>
    <submittedName>
        <fullName evidence="5">Uncharacterized protein</fullName>
    </submittedName>
</protein>
<evidence type="ECO:0000256" key="2">
    <source>
        <dbReference type="ARBA" id="ARBA00022737"/>
    </source>
</evidence>
<organism evidence="5 6">
    <name type="scientific">Mucilaginibacter defluvii</name>
    <dbReference type="NCBI Taxonomy" id="1196019"/>
    <lineage>
        <taxon>Bacteria</taxon>
        <taxon>Pseudomonadati</taxon>
        <taxon>Bacteroidota</taxon>
        <taxon>Sphingobacteriia</taxon>
        <taxon>Sphingobacteriales</taxon>
        <taxon>Sphingobacteriaceae</taxon>
        <taxon>Mucilaginibacter</taxon>
    </lineage>
</organism>
<evidence type="ECO:0000313" key="5">
    <source>
        <dbReference type="EMBL" id="GAA4925572.1"/>
    </source>
</evidence>
<dbReference type="Proteomes" id="UP001501436">
    <property type="component" value="Unassembled WGS sequence"/>
</dbReference>
<gene>
    <name evidence="5" type="ORF">GCM10023313_32670</name>
</gene>
<dbReference type="PANTHER" id="PTHR43790:SF9">
    <property type="entry name" value="GALACTOFURANOSE TRANSPORTER ATP-BINDING PROTEIN YTFR"/>
    <property type="match status" value="1"/>
</dbReference>
<sequence length="128" mass="14372">MKLTLKSLLILRLMIGRDIYKKDNENRPYHEQGKQLQIAKPQDAVAEGIILIPEDRRNQGVVTAMDIVENVSLPSLADHASYGLIRRRKEIELASKTGADLHIKAPALQTQLINLSGGNQQKILCFFL</sequence>
<dbReference type="PANTHER" id="PTHR43790">
    <property type="entry name" value="CARBOHYDRATE TRANSPORT ATP-BINDING PROTEIN MG119-RELATED"/>
    <property type="match status" value="1"/>
</dbReference>
<evidence type="ECO:0000256" key="4">
    <source>
        <dbReference type="ARBA" id="ARBA00022840"/>
    </source>
</evidence>
<keyword evidence="3" id="KW-0547">Nucleotide-binding</keyword>
<comment type="caution">
    <text evidence="5">The sequence shown here is derived from an EMBL/GenBank/DDBJ whole genome shotgun (WGS) entry which is preliminary data.</text>
</comment>
<keyword evidence="2" id="KW-0677">Repeat</keyword>
<evidence type="ECO:0000256" key="1">
    <source>
        <dbReference type="ARBA" id="ARBA00022448"/>
    </source>
</evidence>
<reference evidence="6" key="1">
    <citation type="journal article" date="2019" name="Int. J. Syst. Evol. Microbiol.">
        <title>The Global Catalogue of Microorganisms (GCM) 10K type strain sequencing project: providing services to taxonomists for standard genome sequencing and annotation.</title>
        <authorList>
            <consortium name="The Broad Institute Genomics Platform"/>
            <consortium name="The Broad Institute Genome Sequencing Center for Infectious Disease"/>
            <person name="Wu L."/>
            <person name="Ma J."/>
        </authorList>
    </citation>
    <scope>NUCLEOTIDE SEQUENCE [LARGE SCALE GENOMIC DNA]</scope>
    <source>
        <strain evidence="6">JCM 18283</strain>
    </source>
</reference>
<keyword evidence="1" id="KW-0813">Transport</keyword>
<evidence type="ECO:0000256" key="3">
    <source>
        <dbReference type="ARBA" id="ARBA00022741"/>
    </source>
</evidence>
<proteinExistence type="predicted"/>